<dbReference type="Proteomes" id="UP000191980">
    <property type="component" value="Unassembled WGS sequence"/>
</dbReference>
<keyword evidence="17" id="KW-1185">Reference proteome</keyword>
<dbReference type="FunFam" id="1.10.579.10:FF:000003">
    <property type="entry name" value="Deoxyribodipyrimidine photo-lyase"/>
    <property type="match status" value="1"/>
</dbReference>
<dbReference type="InterPro" id="IPR014729">
    <property type="entry name" value="Rossmann-like_a/b/a_fold"/>
</dbReference>
<evidence type="ECO:0000313" key="17">
    <source>
        <dbReference type="Proteomes" id="UP000191980"/>
    </source>
</evidence>
<comment type="catalytic activity">
    <reaction evidence="9">
        <text>cyclobutadipyrimidine (in DNA) = 2 pyrimidine residues (in DNA).</text>
        <dbReference type="EC" id="4.1.99.3"/>
    </reaction>
</comment>
<proteinExistence type="inferred from homology"/>
<evidence type="ECO:0000256" key="9">
    <source>
        <dbReference type="ARBA" id="ARBA00033999"/>
    </source>
</evidence>
<protein>
    <recommendedName>
        <fullName evidence="4">Deoxyribodipyrimidine photo-lyase</fullName>
        <ecNumber evidence="3">4.1.99.3</ecNumber>
    </recommendedName>
    <alternativeName>
        <fullName evidence="8">DNA photolyase</fullName>
    </alternativeName>
    <alternativeName>
        <fullName evidence="11">Photoreactivating enzyme</fullName>
    </alternativeName>
</protein>
<dbReference type="PRINTS" id="PR00147">
    <property type="entry name" value="DNAPHOTLYASE"/>
</dbReference>
<evidence type="ECO:0000256" key="7">
    <source>
        <dbReference type="ARBA" id="ARBA00022991"/>
    </source>
</evidence>
<keyword evidence="16" id="KW-0456">Lyase</keyword>
<comment type="cofactor">
    <cofactor evidence="12">
        <name>FAD</name>
        <dbReference type="ChEBI" id="CHEBI:57692"/>
    </cofactor>
    <text evidence="12">Binds 1 FAD per subunit.</text>
</comment>
<dbReference type="AlphaFoldDB" id="A0A1V8M3W3"/>
<dbReference type="PROSITE" id="PS51645">
    <property type="entry name" value="PHR_CRY_ALPHA_BETA"/>
    <property type="match status" value="1"/>
</dbReference>
<evidence type="ECO:0000259" key="15">
    <source>
        <dbReference type="PROSITE" id="PS51645"/>
    </source>
</evidence>
<dbReference type="InterPro" id="IPR006050">
    <property type="entry name" value="DNA_photolyase_N"/>
</dbReference>
<reference evidence="16 17" key="1">
    <citation type="submission" date="2015-12" db="EMBL/GenBank/DDBJ databases">
        <authorList>
            <person name="Shamseldin A."/>
            <person name="Moawad H."/>
            <person name="Abd El-Rahim W.M."/>
            <person name="Sadowsky M.J."/>
        </authorList>
    </citation>
    <scope>NUCLEOTIDE SEQUENCE [LARGE SCALE GENOMIC DNA]</scope>
    <source>
        <strain evidence="16 17">WF1</strain>
    </source>
</reference>
<dbReference type="Gene3D" id="1.25.40.80">
    <property type="match status" value="1"/>
</dbReference>
<accession>A0A1V8M3W3</accession>
<feature type="site" description="Electron transfer via tryptophanyl radical" evidence="13">
    <location>
        <position position="377"/>
    </location>
</feature>
<comment type="caution">
    <text evidence="16">The sequence shown here is derived from an EMBL/GenBank/DDBJ whole genome shotgun (WGS) entry which is preliminary data.</text>
</comment>
<keyword evidence="7 14" id="KW-0157">Chromophore</keyword>
<comment type="similarity">
    <text evidence="14">Belongs to the DNA photolyase family.</text>
</comment>
<sequence length="480" mass="55345">MSKTIIHWFRQDLRLQDNPALYAAVQQGKVLPVYILDDESAGIYQMGAASRCWLHHSLKALNASLANKLQIYSGHAEAILLELVKTYSANAVHWNRCYEPWRIQRDSHIKHSLSAQGIAVHSFNGSLLWEPWDVLKPDGTPYRMFTPFYRKGCLNTRFPRTPLAQPETIDFVVNENTGQSIESLMLLPKIPWDQPLMATWQSGEQGARQTLQQFLDSGLNDYKVGRNFPAQHFVSRLSPYLHFGELSPYQAWHALEFRQQDDNSEHFRSELGWREFSYNLLYHHPDLAEKNLQSKFDAFPWQENTTHLIAWQQGQTGIPIVDAGMRELWQTGYMHNRVRMIVGSFLVKNLLQPWQAGERWFWDSLVDADLANNSASWQWVAGCGADAAPYFRIFNPVLQGQKFDAQGQYTRQYVPELIKLPDKYLFNPWEAPDRILQAAGILLGRDYPAPIVELKQSRLRALAAFKSLGNMHDNSRAKLF</sequence>
<dbReference type="EC" id="4.1.99.3" evidence="3"/>
<evidence type="ECO:0000313" key="16">
    <source>
        <dbReference type="EMBL" id="OQK16255.1"/>
    </source>
</evidence>
<dbReference type="GO" id="GO:0000719">
    <property type="term" value="P:photoreactive repair"/>
    <property type="evidence" value="ECO:0007669"/>
    <property type="project" value="UniProtKB-ARBA"/>
</dbReference>
<feature type="binding site" evidence="12">
    <location>
        <position position="222"/>
    </location>
    <ligand>
        <name>FAD</name>
        <dbReference type="ChEBI" id="CHEBI:57692"/>
    </ligand>
</feature>
<dbReference type="GO" id="GO:0003677">
    <property type="term" value="F:DNA binding"/>
    <property type="evidence" value="ECO:0007669"/>
    <property type="project" value="TreeGrafter"/>
</dbReference>
<feature type="binding site" evidence="12">
    <location>
        <begin position="367"/>
        <end position="369"/>
    </location>
    <ligand>
        <name>FAD</name>
        <dbReference type="ChEBI" id="CHEBI:57692"/>
    </ligand>
</feature>
<dbReference type="InterPro" id="IPR036134">
    <property type="entry name" value="Crypto/Photolyase_FAD-like_sf"/>
</dbReference>
<evidence type="ECO:0000256" key="13">
    <source>
        <dbReference type="PIRSR" id="PIRSR602081-2"/>
    </source>
</evidence>
<dbReference type="PANTHER" id="PTHR11455">
    <property type="entry name" value="CRYPTOCHROME"/>
    <property type="match status" value="1"/>
</dbReference>
<evidence type="ECO:0000256" key="12">
    <source>
        <dbReference type="PIRSR" id="PIRSR602081-1"/>
    </source>
</evidence>
<feature type="binding site" evidence="12">
    <location>
        <position position="267"/>
    </location>
    <ligand>
        <name>FAD</name>
        <dbReference type="ChEBI" id="CHEBI:57692"/>
    </ligand>
</feature>
<dbReference type="InterPro" id="IPR036155">
    <property type="entry name" value="Crypto/Photolyase_N_sf"/>
</dbReference>
<keyword evidence="6 12" id="KW-0274">FAD</keyword>
<dbReference type="Gene3D" id="3.40.50.620">
    <property type="entry name" value="HUPs"/>
    <property type="match status" value="1"/>
</dbReference>
<evidence type="ECO:0000256" key="3">
    <source>
        <dbReference type="ARBA" id="ARBA00013149"/>
    </source>
</evidence>
<evidence type="ECO:0000256" key="6">
    <source>
        <dbReference type="ARBA" id="ARBA00022827"/>
    </source>
</evidence>
<dbReference type="EMBL" id="LPUF01000002">
    <property type="protein sequence ID" value="OQK16255.1"/>
    <property type="molecule type" value="Genomic_DNA"/>
</dbReference>
<dbReference type="SUPFAM" id="SSF48173">
    <property type="entry name" value="Cryptochrome/photolyase FAD-binding domain"/>
    <property type="match status" value="1"/>
</dbReference>
<organism evidence="16 17">
    <name type="scientific">Methyloprofundus sedimenti</name>
    <dbReference type="NCBI Taxonomy" id="1420851"/>
    <lineage>
        <taxon>Bacteria</taxon>
        <taxon>Pseudomonadati</taxon>
        <taxon>Pseudomonadota</taxon>
        <taxon>Gammaproteobacteria</taxon>
        <taxon>Methylococcales</taxon>
        <taxon>Methylococcaceae</taxon>
        <taxon>Methyloprofundus</taxon>
    </lineage>
</organism>
<dbReference type="GO" id="GO:0009416">
    <property type="term" value="P:response to light stimulus"/>
    <property type="evidence" value="ECO:0007669"/>
    <property type="project" value="TreeGrafter"/>
</dbReference>
<evidence type="ECO:0000256" key="10">
    <source>
        <dbReference type="ARBA" id="ARBA00059220"/>
    </source>
</evidence>
<dbReference type="RefSeq" id="WP_080523632.1">
    <property type="nucleotide sequence ID" value="NZ_LPUF01000002.1"/>
</dbReference>
<evidence type="ECO:0000256" key="5">
    <source>
        <dbReference type="ARBA" id="ARBA00022630"/>
    </source>
</evidence>
<dbReference type="SUPFAM" id="SSF52425">
    <property type="entry name" value="Cryptochrome/photolyase, N-terminal domain"/>
    <property type="match status" value="1"/>
</dbReference>
<feature type="domain" description="Photolyase/cryptochrome alpha/beta" evidence="15">
    <location>
        <begin position="3"/>
        <end position="128"/>
    </location>
</feature>
<dbReference type="InterPro" id="IPR002081">
    <property type="entry name" value="Cryptochrome/DNA_photolyase_1"/>
</dbReference>
<evidence type="ECO:0000256" key="1">
    <source>
        <dbReference type="ARBA" id="ARBA00001932"/>
    </source>
</evidence>
<dbReference type="PROSITE" id="PS00394">
    <property type="entry name" value="DNA_PHOTOLYASES_1_1"/>
    <property type="match status" value="1"/>
</dbReference>
<evidence type="ECO:0000256" key="8">
    <source>
        <dbReference type="ARBA" id="ARBA00031671"/>
    </source>
</evidence>
<feature type="site" description="Electron transfer via tryptophanyl radical" evidence="13">
    <location>
        <position position="354"/>
    </location>
</feature>
<dbReference type="InterPro" id="IPR005101">
    <property type="entry name" value="Cryptochr/Photolyase_FAD-bd"/>
</dbReference>
<feature type="site" description="Electron transfer via tryptophanyl radical" evidence="13">
    <location>
        <position position="301"/>
    </location>
</feature>
<dbReference type="GO" id="GO:0071949">
    <property type="term" value="F:FAD binding"/>
    <property type="evidence" value="ECO:0007669"/>
    <property type="project" value="TreeGrafter"/>
</dbReference>
<dbReference type="OrthoDB" id="9772484at2"/>
<dbReference type="Gene3D" id="1.10.579.10">
    <property type="entry name" value="DNA Cyclobutane Dipyrimidine Photolyase, subunit A, domain 3"/>
    <property type="match status" value="1"/>
</dbReference>
<dbReference type="STRING" id="1420851.AU255_14260"/>
<gene>
    <name evidence="16" type="ORF">AU255_14260</name>
</gene>
<dbReference type="PANTHER" id="PTHR11455:SF9">
    <property type="entry name" value="CRYPTOCHROME CIRCADIAN CLOCK 5 ISOFORM X1"/>
    <property type="match status" value="1"/>
</dbReference>
<keyword evidence="5 12" id="KW-0285">Flavoprotein</keyword>
<dbReference type="InterPro" id="IPR018394">
    <property type="entry name" value="DNA_photolyase_1_CS_C"/>
</dbReference>
<evidence type="ECO:0000256" key="11">
    <source>
        <dbReference type="ARBA" id="ARBA00083107"/>
    </source>
</evidence>
<comment type="cofactor">
    <cofactor evidence="1">
        <name>(6R)-5,10-methylene-5,6,7,8-tetrahydrofolate</name>
        <dbReference type="ChEBI" id="CHEBI:15636"/>
    </cofactor>
</comment>
<dbReference type="GO" id="GO:0003904">
    <property type="term" value="F:deoxyribodipyrimidine photo-lyase activity"/>
    <property type="evidence" value="ECO:0007669"/>
    <property type="project" value="UniProtKB-EC"/>
</dbReference>
<comment type="similarity">
    <text evidence="2">Belongs to the DNA photolyase class-1 family.</text>
</comment>
<name>A0A1V8M3W3_9GAMM</name>
<evidence type="ECO:0000256" key="14">
    <source>
        <dbReference type="RuleBase" id="RU004182"/>
    </source>
</evidence>
<evidence type="ECO:0000256" key="4">
    <source>
        <dbReference type="ARBA" id="ARBA00014046"/>
    </source>
</evidence>
<dbReference type="Pfam" id="PF00875">
    <property type="entry name" value="DNA_photolyase"/>
    <property type="match status" value="1"/>
</dbReference>
<comment type="function">
    <text evidence="10">Involved in repair of UV radiation-induced DNA damage. Catalyzes the light-dependent monomerization (300-600 nm) of cyclobutyl pyrimidine dimers (in cis-syn configuration), which are formed between adjacent bases on the same DNA strand upon exposure to ultraviolet radiation.</text>
</comment>
<evidence type="ECO:0000256" key="2">
    <source>
        <dbReference type="ARBA" id="ARBA00005862"/>
    </source>
</evidence>
<dbReference type="Pfam" id="PF03441">
    <property type="entry name" value="FAD_binding_7"/>
    <property type="match status" value="1"/>
</dbReference>